<keyword evidence="9" id="KW-0624">Polysaccharide degradation</keyword>
<organism evidence="12 13">
    <name type="scientific">Pontiella sulfatireligans</name>
    <dbReference type="NCBI Taxonomy" id="2750658"/>
    <lineage>
        <taxon>Bacteria</taxon>
        <taxon>Pseudomonadati</taxon>
        <taxon>Kiritimatiellota</taxon>
        <taxon>Kiritimatiellia</taxon>
        <taxon>Kiritimatiellales</taxon>
        <taxon>Pontiellaceae</taxon>
        <taxon>Pontiella</taxon>
    </lineage>
</organism>
<dbReference type="Pfam" id="PF00331">
    <property type="entry name" value="Glyco_hydro_10"/>
    <property type="match status" value="1"/>
</dbReference>
<dbReference type="SMART" id="SM00633">
    <property type="entry name" value="Glyco_10"/>
    <property type="match status" value="1"/>
</dbReference>
<dbReference type="AlphaFoldDB" id="A0A6C2USC3"/>
<accession>A0A6C2USC3</accession>
<evidence type="ECO:0000256" key="3">
    <source>
        <dbReference type="ARBA" id="ARBA00012590"/>
    </source>
</evidence>
<evidence type="ECO:0000256" key="5">
    <source>
        <dbReference type="ARBA" id="ARBA00022729"/>
    </source>
</evidence>
<keyword evidence="13" id="KW-1185">Reference proteome</keyword>
<reference evidence="12 13" key="1">
    <citation type="submission" date="2019-04" db="EMBL/GenBank/DDBJ databases">
        <authorList>
            <person name="Van Vliet M D."/>
        </authorList>
    </citation>
    <scope>NUCLEOTIDE SEQUENCE [LARGE SCALE GENOMIC DNA]</scope>
    <source>
        <strain evidence="12 13">F21</strain>
    </source>
</reference>
<dbReference type="InterPro" id="IPR017853">
    <property type="entry name" value="GH"/>
</dbReference>
<dbReference type="Proteomes" id="UP000346198">
    <property type="component" value="Unassembled WGS sequence"/>
</dbReference>
<dbReference type="EC" id="3.2.1.8" evidence="3"/>
<evidence type="ECO:0000256" key="7">
    <source>
        <dbReference type="ARBA" id="ARBA00023277"/>
    </source>
</evidence>
<dbReference type="SUPFAM" id="SSF51445">
    <property type="entry name" value="(Trans)glycosidases"/>
    <property type="match status" value="1"/>
</dbReference>
<evidence type="ECO:0000256" key="6">
    <source>
        <dbReference type="ARBA" id="ARBA00022801"/>
    </source>
</evidence>
<dbReference type="PROSITE" id="PS51760">
    <property type="entry name" value="GH10_2"/>
    <property type="match status" value="1"/>
</dbReference>
<feature type="chain" id="PRO_5025531633" description="endo-1,4-beta-xylanase" evidence="10">
    <location>
        <begin position="27"/>
        <end position="386"/>
    </location>
</feature>
<sequence>MRHPWNKIRPCIITIAIVLSLSTSMAASLQDMGMAELAELSRPGFMIGAHLKENQISGKASEVILKNYNQVSVGIYQKRTQSESREGWDFSRADPVIEFAERNNLTVYAHPMFGSDGYLSEWLREGRFSDEELLEIIEERIKIILTRYRGKIDILDVYNEGLHRDRPGWREEENMFLRLGWRENEIGRWPIMLEKMLIWCRQYGGEELKLIYNDNRNALPDMPQTEECITLYRALKQAGIPIDGIGIQCHTKITTDGIHRPNGHEKDKGSRFDGEAFARNLRAFGDAGIEVYISESDVHLYGKIDKKKLNLQAEAYRAMLKACIEEPACKAFKTWGFTDASCWKPMSKQNPSYKYEPCPLVFDHNLKPKPAYEAMKSLLIERIGEK</sequence>
<evidence type="ECO:0000259" key="11">
    <source>
        <dbReference type="PROSITE" id="PS51760"/>
    </source>
</evidence>
<keyword evidence="5 10" id="KW-0732">Signal</keyword>
<dbReference type="InterPro" id="IPR001000">
    <property type="entry name" value="GH10_dom"/>
</dbReference>
<evidence type="ECO:0000256" key="9">
    <source>
        <dbReference type="ARBA" id="ARBA00023326"/>
    </source>
</evidence>
<protein>
    <recommendedName>
        <fullName evidence="3">endo-1,4-beta-xylanase</fullName>
        <ecNumber evidence="3">3.2.1.8</ecNumber>
    </recommendedName>
</protein>
<keyword evidence="7" id="KW-0119">Carbohydrate metabolism</keyword>
<dbReference type="PANTHER" id="PTHR31490:SF88">
    <property type="entry name" value="BETA-XYLANASE"/>
    <property type="match status" value="1"/>
</dbReference>
<evidence type="ECO:0000313" key="13">
    <source>
        <dbReference type="Proteomes" id="UP000346198"/>
    </source>
</evidence>
<dbReference type="EMBL" id="CAAHFH010000003">
    <property type="protein sequence ID" value="VGO23158.1"/>
    <property type="molecule type" value="Genomic_DNA"/>
</dbReference>
<keyword evidence="4 12" id="KW-0858">Xylan degradation</keyword>
<evidence type="ECO:0000256" key="2">
    <source>
        <dbReference type="ARBA" id="ARBA00007495"/>
    </source>
</evidence>
<dbReference type="PANTHER" id="PTHR31490">
    <property type="entry name" value="GLYCOSYL HYDROLASE"/>
    <property type="match status" value="1"/>
</dbReference>
<proteinExistence type="inferred from homology"/>
<dbReference type="InterPro" id="IPR044846">
    <property type="entry name" value="GH10"/>
</dbReference>
<dbReference type="GO" id="GO:0045493">
    <property type="term" value="P:xylan catabolic process"/>
    <property type="evidence" value="ECO:0007669"/>
    <property type="project" value="UniProtKB-KW"/>
</dbReference>
<keyword evidence="8 12" id="KW-0326">Glycosidase</keyword>
<dbReference type="Gene3D" id="3.20.20.80">
    <property type="entry name" value="Glycosidases"/>
    <property type="match status" value="1"/>
</dbReference>
<name>A0A6C2USC3_9BACT</name>
<comment type="similarity">
    <text evidence="2">Belongs to the glycosyl hydrolase 10 (cellulase F) family.</text>
</comment>
<evidence type="ECO:0000313" key="12">
    <source>
        <dbReference type="EMBL" id="VGO23158.1"/>
    </source>
</evidence>
<keyword evidence="6 12" id="KW-0378">Hydrolase</keyword>
<feature type="signal peptide" evidence="10">
    <location>
        <begin position="1"/>
        <end position="26"/>
    </location>
</feature>
<evidence type="ECO:0000256" key="1">
    <source>
        <dbReference type="ARBA" id="ARBA00000681"/>
    </source>
</evidence>
<evidence type="ECO:0000256" key="4">
    <source>
        <dbReference type="ARBA" id="ARBA00022651"/>
    </source>
</evidence>
<feature type="domain" description="GH10" evidence="11">
    <location>
        <begin position="31"/>
        <end position="378"/>
    </location>
</feature>
<evidence type="ECO:0000256" key="10">
    <source>
        <dbReference type="SAM" id="SignalP"/>
    </source>
</evidence>
<gene>
    <name evidence="12" type="primary">xynZ</name>
    <name evidence="12" type="ORF">SCARR_05263</name>
</gene>
<dbReference type="GO" id="GO:0031176">
    <property type="term" value="F:endo-1,4-beta-xylanase activity"/>
    <property type="evidence" value="ECO:0007669"/>
    <property type="project" value="UniProtKB-EC"/>
</dbReference>
<comment type="catalytic activity">
    <reaction evidence="1">
        <text>Endohydrolysis of (1-&gt;4)-beta-D-xylosidic linkages in xylans.</text>
        <dbReference type="EC" id="3.2.1.8"/>
    </reaction>
</comment>
<dbReference type="RefSeq" id="WP_136065288.1">
    <property type="nucleotide sequence ID" value="NZ_CAAHFH010000003.1"/>
</dbReference>
<evidence type="ECO:0000256" key="8">
    <source>
        <dbReference type="ARBA" id="ARBA00023295"/>
    </source>
</evidence>